<dbReference type="AlphaFoldDB" id="A0A194VKN5"/>
<reference evidence="1" key="1">
    <citation type="submission" date="2014-12" db="EMBL/GenBank/DDBJ databases">
        <title>Genome Sequence of Valsa Canker Pathogens Uncovers a Specific Adaption of Colonization on Woody Bark.</title>
        <authorList>
            <person name="Yin Z."/>
            <person name="Liu H."/>
            <person name="Gao X."/>
            <person name="Li Z."/>
            <person name="Song N."/>
            <person name="Ke X."/>
            <person name="Dai Q."/>
            <person name="Wu Y."/>
            <person name="Sun Y."/>
            <person name="Xu J.-R."/>
            <person name="Kang Z.K."/>
            <person name="Wang L."/>
            <person name="Huang L."/>
        </authorList>
    </citation>
    <scope>NUCLEOTIDE SEQUENCE [LARGE SCALE GENOMIC DNA]</scope>
    <source>
        <strain evidence="1">03-8</strain>
    </source>
</reference>
<protein>
    <submittedName>
        <fullName evidence="1">Uncharacterized protein</fullName>
    </submittedName>
</protein>
<name>A0A194VKN5_CYTMA</name>
<evidence type="ECO:0000313" key="1">
    <source>
        <dbReference type="EMBL" id="KUI64721.1"/>
    </source>
</evidence>
<evidence type="ECO:0000313" key="2">
    <source>
        <dbReference type="Proteomes" id="UP000078559"/>
    </source>
</evidence>
<proteinExistence type="predicted"/>
<accession>A0A194VKN5</accession>
<sequence>MIAINSALSSRSTLAASTVSHVAPCFKLPVDAELKRLLRRDVIISYIQAISLATFRLQVQEGAGKAQDDK</sequence>
<organism evidence="1 2">
    <name type="scientific">Cytospora mali</name>
    <name type="common">Apple Valsa canker fungus</name>
    <name type="synonym">Valsa mali</name>
    <dbReference type="NCBI Taxonomy" id="578113"/>
    <lineage>
        <taxon>Eukaryota</taxon>
        <taxon>Fungi</taxon>
        <taxon>Dikarya</taxon>
        <taxon>Ascomycota</taxon>
        <taxon>Pezizomycotina</taxon>
        <taxon>Sordariomycetes</taxon>
        <taxon>Sordariomycetidae</taxon>
        <taxon>Diaporthales</taxon>
        <taxon>Cytosporaceae</taxon>
        <taxon>Cytospora</taxon>
    </lineage>
</organism>
<dbReference type="EMBL" id="CM003098">
    <property type="protein sequence ID" value="KUI64721.1"/>
    <property type="molecule type" value="Genomic_DNA"/>
</dbReference>
<dbReference type="OrthoDB" id="9972196at2759"/>
<gene>
    <name evidence="1" type="ORF">VM1G_11270</name>
</gene>
<dbReference type="Proteomes" id="UP000078559">
    <property type="component" value="Chromosome 1"/>
</dbReference>
<keyword evidence="2" id="KW-1185">Reference proteome</keyword>
<dbReference type="SMR" id="A0A194VKN5"/>